<evidence type="ECO:0000313" key="9">
    <source>
        <dbReference type="Proteomes" id="UP001221413"/>
    </source>
</evidence>
<dbReference type="InterPro" id="IPR010997">
    <property type="entry name" value="HRDC-like_sf"/>
</dbReference>
<dbReference type="Pfam" id="PF03874">
    <property type="entry name" value="RNA_pol_Rpb4"/>
    <property type="match status" value="1"/>
</dbReference>
<comment type="subcellular location">
    <subcellularLocation>
        <location evidence="1">Nucleus</location>
    </subcellularLocation>
</comment>
<gene>
    <name evidence="8" type="ORF">Dda_8012</name>
</gene>
<dbReference type="GO" id="GO:0006384">
    <property type="term" value="P:transcription initiation at RNA polymerase III promoter"/>
    <property type="evidence" value="ECO:0007669"/>
    <property type="project" value="InterPro"/>
</dbReference>
<dbReference type="InterPro" id="IPR006590">
    <property type="entry name" value="RNA_pol_Rpb4/RPC9_core"/>
</dbReference>
<organism evidence="8 9">
    <name type="scientific">Drechslerella dactyloides</name>
    <name type="common">Nematode-trapping fungus</name>
    <name type="synonym">Arthrobotrys dactyloides</name>
    <dbReference type="NCBI Taxonomy" id="74499"/>
    <lineage>
        <taxon>Eukaryota</taxon>
        <taxon>Fungi</taxon>
        <taxon>Dikarya</taxon>
        <taxon>Ascomycota</taxon>
        <taxon>Pezizomycotina</taxon>
        <taxon>Orbiliomycetes</taxon>
        <taxon>Orbiliales</taxon>
        <taxon>Orbiliaceae</taxon>
        <taxon>Drechslerella</taxon>
    </lineage>
</organism>
<dbReference type="Proteomes" id="UP001221413">
    <property type="component" value="Unassembled WGS sequence"/>
</dbReference>
<reference evidence="8" key="1">
    <citation type="submission" date="2023-01" db="EMBL/GenBank/DDBJ databases">
        <title>The chitinases involved in constricting ring structure development in the nematode-trapping fungus Drechslerella dactyloides.</title>
        <authorList>
            <person name="Wang R."/>
            <person name="Zhang L."/>
            <person name="Tang P."/>
            <person name="Li S."/>
            <person name="Liang L."/>
        </authorList>
    </citation>
    <scope>NUCLEOTIDE SEQUENCE</scope>
    <source>
        <strain evidence="8">YMF1.00031</strain>
    </source>
</reference>
<evidence type="ECO:0000256" key="2">
    <source>
        <dbReference type="ARBA" id="ARBA00006898"/>
    </source>
</evidence>
<dbReference type="EMBL" id="JAQGDS010000011">
    <property type="protein sequence ID" value="KAJ6257127.1"/>
    <property type="molecule type" value="Genomic_DNA"/>
</dbReference>
<keyword evidence="4 8" id="KW-0240">DNA-directed RNA polymerase</keyword>
<dbReference type="InterPro" id="IPR005574">
    <property type="entry name" value="Rpb4/RPC9"/>
</dbReference>
<sequence>MKVGFGALILEPREAMLSNHEVLAHVQDVKRRYREEINEQGPAAAMKPGNLETVMKELVDYLSSTVAGSQSPTTISNLVEALVKYQFEKIEVLMVLNHLPKNETELDVLVEELESRLSDEEITQVLDTIRSTHASRIETETAE</sequence>
<dbReference type="Gene3D" id="1.20.1250.40">
    <property type="match status" value="1"/>
</dbReference>
<dbReference type="SMART" id="SM00657">
    <property type="entry name" value="RPOL4c"/>
    <property type="match status" value="1"/>
</dbReference>
<accession>A0AAD6IVF3</accession>
<evidence type="ECO:0000256" key="6">
    <source>
        <dbReference type="ARBA" id="ARBA00023242"/>
    </source>
</evidence>
<dbReference type="InterPro" id="IPR038846">
    <property type="entry name" value="RPC9"/>
</dbReference>
<evidence type="ECO:0000256" key="5">
    <source>
        <dbReference type="ARBA" id="ARBA00023163"/>
    </source>
</evidence>
<name>A0AAD6IVF3_DREDA</name>
<proteinExistence type="inferred from homology"/>
<dbReference type="SUPFAM" id="SSF47819">
    <property type="entry name" value="HRDC-like"/>
    <property type="match status" value="1"/>
</dbReference>
<evidence type="ECO:0000259" key="7">
    <source>
        <dbReference type="SMART" id="SM00657"/>
    </source>
</evidence>
<keyword evidence="9" id="KW-1185">Reference proteome</keyword>
<dbReference type="AlphaFoldDB" id="A0AAD6IVF3"/>
<dbReference type="PANTHER" id="PTHR15561">
    <property type="entry name" value="CALCITONIN GENE-RELATED PEPTIDE-RECEPTOR COMPONENT PROTEIN"/>
    <property type="match status" value="1"/>
</dbReference>
<dbReference type="GO" id="GO:0000166">
    <property type="term" value="F:nucleotide binding"/>
    <property type="evidence" value="ECO:0007669"/>
    <property type="project" value="InterPro"/>
</dbReference>
<protein>
    <recommendedName>
        <fullName evidence="3">DNA-directed RNA polymerase III subunit RPC9</fullName>
    </recommendedName>
</protein>
<dbReference type="InterPro" id="IPR038324">
    <property type="entry name" value="Rpb4/RPC9_sf"/>
</dbReference>
<keyword evidence="5" id="KW-0804">Transcription</keyword>
<evidence type="ECO:0000256" key="4">
    <source>
        <dbReference type="ARBA" id="ARBA00022478"/>
    </source>
</evidence>
<keyword evidence="6" id="KW-0539">Nucleus</keyword>
<dbReference type="GO" id="GO:0005666">
    <property type="term" value="C:RNA polymerase III complex"/>
    <property type="evidence" value="ECO:0007669"/>
    <property type="project" value="InterPro"/>
</dbReference>
<evidence type="ECO:0000313" key="8">
    <source>
        <dbReference type="EMBL" id="KAJ6257127.1"/>
    </source>
</evidence>
<comment type="similarity">
    <text evidence="2">Belongs to the eukaryotic RPC9 RNA polymerase subunit family.</text>
</comment>
<feature type="domain" description="RNA polymerase Rpb4/RPC9 core" evidence="7">
    <location>
        <begin position="7"/>
        <end position="136"/>
    </location>
</feature>
<evidence type="ECO:0000256" key="1">
    <source>
        <dbReference type="ARBA" id="ARBA00004123"/>
    </source>
</evidence>
<comment type="caution">
    <text evidence="8">The sequence shown here is derived from an EMBL/GenBank/DDBJ whole genome shotgun (WGS) entry which is preliminary data.</text>
</comment>
<dbReference type="PANTHER" id="PTHR15561:SF0">
    <property type="entry name" value="DNA-DIRECTED RNA POLYMERASE III SUBUNIT RPC9"/>
    <property type="match status" value="1"/>
</dbReference>
<evidence type="ECO:0000256" key="3">
    <source>
        <dbReference type="ARBA" id="ARBA00016672"/>
    </source>
</evidence>